<evidence type="ECO:0000313" key="2">
    <source>
        <dbReference type="Proteomes" id="UP000642107"/>
    </source>
</evidence>
<keyword evidence="2" id="KW-1185">Reference proteome</keyword>
<evidence type="ECO:0000313" key="1">
    <source>
        <dbReference type="EMBL" id="MBD9700256.1"/>
    </source>
</evidence>
<reference evidence="1 2" key="1">
    <citation type="submission" date="2020-09" db="EMBL/GenBank/DDBJ databases">
        <title>Flavimobilis rhizosphaerae sp. nov., isolated from rhizosphere soil of Spartina alterniflora.</title>
        <authorList>
            <person name="Hanqin C."/>
        </authorList>
    </citation>
    <scope>NUCLEOTIDE SEQUENCE [LARGE SCALE GENOMIC DNA]</scope>
    <source>
        <strain evidence="1 2">GY 10621</strain>
    </source>
</reference>
<sequence>MTNTIRASEPCELLALVPYQLGFVPRDSVVLVGLRGPRRRVGMMIRTDVADVAHPFDGPQLARNLVAAAARDGASSVVVVLYREQDLRGGEHLDAEATEAFDALLEALGDALEIRGVVAVGTRTYHEVEPDGTLSTARPLADLESTAVGARMVFDGVAVLADRDDLGRVPVVTAAHRRAAARAAREHALPLPDAEGGSGGWRARSLAEWRGAVRAAQRDASAPGTVRGRPTRYGRIGEALEDKRVRDAVLVTLVPGTGDVAEIFCGSDGRERTEDVGFVVRVIVDPEVAIAPDTALLEPARVVLRQVVAHRDNGSAPALTLLGLTAWWTGHGAEAAVWVDRALEVDPFHSLARLVREALDAGLPPGWVRRARDAGR</sequence>
<proteinExistence type="predicted"/>
<dbReference type="Proteomes" id="UP000642107">
    <property type="component" value="Unassembled WGS sequence"/>
</dbReference>
<dbReference type="RefSeq" id="WP_192281500.1">
    <property type="nucleotide sequence ID" value="NZ_JACZDF010000007.1"/>
</dbReference>
<accession>A0ABR9DV49</accession>
<organism evidence="1 2">
    <name type="scientific">Flavimobilis rhizosphaerae</name>
    <dbReference type="NCBI Taxonomy" id="2775421"/>
    <lineage>
        <taxon>Bacteria</taxon>
        <taxon>Bacillati</taxon>
        <taxon>Actinomycetota</taxon>
        <taxon>Actinomycetes</taxon>
        <taxon>Micrococcales</taxon>
        <taxon>Jonesiaceae</taxon>
        <taxon>Flavimobilis</taxon>
    </lineage>
</organism>
<name>A0ABR9DV49_9MICO</name>
<gene>
    <name evidence="1" type="ORF">IGS67_12280</name>
</gene>
<dbReference type="InterPro" id="IPR025447">
    <property type="entry name" value="DUF4192"/>
</dbReference>
<dbReference type="Pfam" id="PF13830">
    <property type="entry name" value="DUF4192"/>
    <property type="match status" value="1"/>
</dbReference>
<dbReference type="EMBL" id="JACZDF010000007">
    <property type="protein sequence ID" value="MBD9700256.1"/>
    <property type="molecule type" value="Genomic_DNA"/>
</dbReference>
<comment type="caution">
    <text evidence="1">The sequence shown here is derived from an EMBL/GenBank/DDBJ whole genome shotgun (WGS) entry which is preliminary data.</text>
</comment>
<protein>
    <submittedName>
        <fullName evidence="1">DUF4192 domain-containing protein</fullName>
    </submittedName>
</protein>